<evidence type="ECO:0000313" key="3">
    <source>
        <dbReference type="RefSeq" id="XP_035551531.1"/>
    </source>
</evidence>
<dbReference type="GeneID" id="118349859"/>
<protein>
    <submittedName>
        <fullName evidence="3">Uncharacterized protein LOC118349859</fullName>
    </submittedName>
</protein>
<evidence type="ECO:0000256" key="1">
    <source>
        <dbReference type="SAM" id="MobiDB-lite"/>
    </source>
</evidence>
<keyword evidence="2" id="KW-1185">Reference proteome</keyword>
<feature type="region of interest" description="Disordered" evidence="1">
    <location>
        <begin position="1"/>
        <end position="24"/>
    </location>
</feature>
<feature type="compositionally biased region" description="Polar residues" evidence="1">
    <location>
        <begin position="1"/>
        <end position="11"/>
    </location>
</feature>
<proteinExistence type="predicted"/>
<reference evidence="3" key="1">
    <citation type="submission" date="2025-08" db="UniProtKB">
        <authorList>
            <consortium name="RefSeq"/>
        </authorList>
    </citation>
    <scope>IDENTIFICATION</scope>
    <source>
        <tissue evidence="3">Leaves</tissue>
    </source>
</reference>
<feature type="compositionally biased region" description="Basic and acidic residues" evidence="1">
    <location>
        <begin position="13"/>
        <end position="24"/>
    </location>
</feature>
<sequence length="130" mass="14950">MVTKTEQQPIQENMKRDPLRNSGRDNKDALWCTYCKKPWHTKQNCWKLNGKPPSKEWGYQGGSQRNPNQAYFTMTQPTNQQHQENSQNLVELNKEEIEKFRGLLGSLEKPTGACSLSLSGLGFGEEDWTC</sequence>
<dbReference type="AlphaFoldDB" id="A0A6P9EW96"/>
<name>A0A6P9EW96_JUGRE</name>
<dbReference type="Proteomes" id="UP000235220">
    <property type="component" value="Chromosome 11"/>
</dbReference>
<accession>A0A6P9EW96</accession>
<dbReference type="OrthoDB" id="1739497at2759"/>
<evidence type="ECO:0000313" key="2">
    <source>
        <dbReference type="Proteomes" id="UP000235220"/>
    </source>
</evidence>
<dbReference type="InParanoid" id="A0A6P9EW96"/>
<gene>
    <name evidence="3" type="primary">LOC118349859</name>
</gene>
<dbReference type="RefSeq" id="XP_035551531.1">
    <property type="nucleotide sequence ID" value="XM_035695638.1"/>
</dbReference>
<organism evidence="2 3">
    <name type="scientific">Juglans regia</name>
    <name type="common">English walnut</name>
    <dbReference type="NCBI Taxonomy" id="51240"/>
    <lineage>
        <taxon>Eukaryota</taxon>
        <taxon>Viridiplantae</taxon>
        <taxon>Streptophyta</taxon>
        <taxon>Embryophyta</taxon>
        <taxon>Tracheophyta</taxon>
        <taxon>Spermatophyta</taxon>
        <taxon>Magnoliopsida</taxon>
        <taxon>eudicotyledons</taxon>
        <taxon>Gunneridae</taxon>
        <taxon>Pentapetalae</taxon>
        <taxon>rosids</taxon>
        <taxon>fabids</taxon>
        <taxon>Fagales</taxon>
        <taxon>Juglandaceae</taxon>
        <taxon>Juglans</taxon>
    </lineage>
</organism>
<dbReference type="KEGG" id="jre:118349859"/>